<accession>A0AAP0C737</accession>
<feature type="binding site" evidence="14">
    <location>
        <position position="291"/>
    </location>
    <ligand>
        <name>1D-myo-inositol 1,3,4-trisphosphate</name>
        <dbReference type="ChEBI" id="CHEBI:58414"/>
    </ligand>
</feature>
<comment type="function">
    <text evidence="13">Kinase that can phosphorylate various inositol polyphosphate such as Ins(3,4,5,6)P4 or Ins(1,3,4)P3.</text>
</comment>
<feature type="binding site" evidence="15">
    <location>
        <position position="287"/>
    </location>
    <ligand>
        <name>Mg(2+)</name>
        <dbReference type="ChEBI" id="CHEBI:18420"/>
        <label>2</label>
    </ligand>
</feature>
<dbReference type="SUPFAM" id="SSF56059">
    <property type="entry name" value="Glutathione synthetase ATP-binding domain-like"/>
    <property type="match status" value="1"/>
</dbReference>
<dbReference type="GO" id="GO:0005737">
    <property type="term" value="C:cytoplasm"/>
    <property type="evidence" value="ECO:0007669"/>
    <property type="project" value="TreeGrafter"/>
</dbReference>
<dbReference type="PIRSF" id="PIRSF038186">
    <property type="entry name" value="ITPK"/>
    <property type="match status" value="1"/>
</dbReference>
<keyword evidence="3 13" id="KW-0808">Transferase</keyword>
<sequence>MPESEQQTNRFRVGYALPARKIEPFMLPSFITFAEKRSIDFIPIDASKPLTDQGPFDCVIHKFYGDEWDRNLETFSANHPNATVIDPPAAIQRLYNRISMLEPVSNLKIPKLNVPNQILVQDSESLKSVQTSNIIGPPIMVKPLLADGSPNAHNMSLVLTREALTNGLDMGPPMVLQQFVNHGGVMFKVYVAGDYVECVKRSSLPDVSNEMIEKISSESGGVMSFSKISGAVVAGDGDNSGEEVKMPAAEFVEEVAGGLRVALGLRLFNFDMIRDGDGDGYLVVDINYFPGYEKLPSYESVMTDFFLNIKKSQELKMMNG</sequence>
<dbReference type="GO" id="GO:0052726">
    <property type="term" value="F:inositol-1,3,4-trisphosphate 5-kinase activity"/>
    <property type="evidence" value="ECO:0007669"/>
    <property type="project" value="InterPro"/>
</dbReference>
<comment type="catalytic activity">
    <reaction evidence="11">
        <text>1D-myo-inositol 1,3,4-trisphosphate + ATP = 1D-myo-inositol 1,3,4,6-tetrakisphosphate + ADP + H(+)</text>
        <dbReference type="Rhea" id="RHEA:20940"/>
        <dbReference type="ChEBI" id="CHEBI:15378"/>
        <dbReference type="ChEBI" id="CHEBI:30616"/>
        <dbReference type="ChEBI" id="CHEBI:57660"/>
        <dbReference type="ChEBI" id="CHEBI:58414"/>
        <dbReference type="ChEBI" id="CHEBI:456216"/>
        <dbReference type="EC" id="2.7.1.159"/>
    </reaction>
    <physiologicalReaction direction="left-to-right" evidence="11">
        <dbReference type="Rhea" id="RHEA:20941"/>
    </physiologicalReaction>
</comment>
<feature type="binding site" evidence="14">
    <location>
        <position position="142"/>
    </location>
    <ligand>
        <name>ATP</name>
        <dbReference type="ChEBI" id="CHEBI:30616"/>
    </ligand>
</feature>
<comment type="subunit">
    <text evidence="2 13">Monomer.</text>
</comment>
<keyword evidence="7 13" id="KW-0067">ATP-binding</keyword>
<evidence type="ECO:0000256" key="1">
    <source>
        <dbReference type="ARBA" id="ARBA00009601"/>
    </source>
</evidence>
<feature type="binding site" evidence="14">
    <location>
        <position position="188"/>
    </location>
    <ligand>
        <name>1D-myo-inositol 1,3,4-trisphosphate</name>
        <dbReference type="ChEBI" id="CHEBI:58414"/>
    </ligand>
</feature>
<evidence type="ECO:0000256" key="14">
    <source>
        <dbReference type="PIRSR" id="PIRSR038186-1"/>
    </source>
</evidence>
<comment type="similarity">
    <text evidence="1 13">Belongs to the ITPK1 family.</text>
</comment>
<dbReference type="Pfam" id="PF05770">
    <property type="entry name" value="Ins134_P3_kin"/>
    <property type="match status" value="1"/>
</dbReference>
<evidence type="ECO:0000259" key="16">
    <source>
        <dbReference type="PROSITE" id="PS50975"/>
    </source>
</evidence>
<dbReference type="PANTHER" id="PTHR14217">
    <property type="entry name" value="INOSITOL-TETRAKISPHOSPHATE 1-KINASE"/>
    <property type="match status" value="1"/>
</dbReference>
<feature type="binding site" evidence="15">
    <location>
        <position position="271"/>
    </location>
    <ligand>
        <name>Mg(2+)</name>
        <dbReference type="ChEBI" id="CHEBI:18420"/>
        <label>1</label>
    </ligand>
</feature>
<dbReference type="FunFam" id="3.30.1490.220:FF:000002">
    <property type="entry name" value="Inositol-tetrakisphosphate 1-kinase"/>
    <property type="match status" value="1"/>
</dbReference>
<dbReference type="PANTHER" id="PTHR14217:SF43">
    <property type="entry name" value="INOSITOL-TETRAKISPHOSPHATE 1-KINASE"/>
    <property type="match status" value="1"/>
</dbReference>
<dbReference type="InterPro" id="IPR041429">
    <property type="entry name" value="ITPK1_N"/>
</dbReference>
<evidence type="ECO:0000313" key="18">
    <source>
        <dbReference type="Proteomes" id="UP001408789"/>
    </source>
</evidence>
<evidence type="ECO:0000256" key="6">
    <source>
        <dbReference type="ARBA" id="ARBA00022777"/>
    </source>
</evidence>
<evidence type="ECO:0000256" key="11">
    <source>
        <dbReference type="ARBA" id="ARBA00051366"/>
    </source>
</evidence>
<dbReference type="Gene3D" id="3.40.50.11370">
    <property type="match status" value="1"/>
</dbReference>
<evidence type="ECO:0000256" key="4">
    <source>
        <dbReference type="ARBA" id="ARBA00022723"/>
    </source>
</evidence>
<feature type="binding site" evidence="14">
    <location>
        <position position="97"/>
    </location>
    <ligand>
        <name>ATP</name>
        <dbReference type="ChEBI" id="CHEBI:30616"/>
    </ligand>
</feature>
<evidence type="ECO:0000256" key="8">
    <source>
        <dbReference type="ARBA" id="ARBA00022842"/>
    </source>
</evidence>
<dbReference type="PROSITE" id="PS50975">
    <property type="entry name" value="ATP_GRASP"/>
    <property type="match status" value="1"/>
</dbReference>
<evidence type="ECO:0000256" key="12">
    <source>
        <dbReference type="ARBA" id="ARBA00051721"/>
    </source>
</evidence>
<dbReference type="AlphaFoldDB" id="A0AAP0C737"/>
<comment type="caution">
    <text evidence="17">The sequence shown here is derived from an EMBL/GenBank/DDBJ whole genome shotgun (WGS) entry which is preliminary data.</text>
</comment>
<feature type="domain" description="ATP-grasp" evidence="16">
    <location>
        <begin position="104"/>
        <end position="314"/>
    </location>
</feature>
<feature type="binding site" evidence="15">
    <location>
        <position position="285"/>
    </location>
    <ligand>
        <name>Mg(2+)</name>
        <dbReference type="ChEBI" id="CHEBI:18420"/>
        <label>2</label>
    </ligand>
</feature>
<evidence type="ECO:0000313" key="17">
    <source>
        <dbReference type="EMBL" id="KAK9051356.1"/>
    </source>
</evidence>
<keyword evidence="5 13" id="KW-0547">Nucleotide-binding</keyword>
<dbReference type="Pfam" id="PF17927">
    <property type="entry name" value="Ins134_P3_kin_N"/>
    <property type="match status" value="1"/>
</dbReference>
<evidence type="ECO:0000256" key="5">
    <source>
        <dbReference type="ARBA" id="ARBA00022741"/>
    </source>
</evidence>
<dbReference type="Proteomes" id="UP001408789">
    <property type="component" value="Unassembled WGS sequence"/>
</dbReference>
<dbReference type="Gene3D" id="3.30.1490.220">
    <property type="match status" value="1"/>
</dbReference>
<evidence type="ECO:0000256" key="2">
    <source>
        <dbReference type="ARBA" id="ARBA00011245"/>
    </source>
</evidence>
<comment type="catalytic activity">
    <reaction evidence="12">
        <text>1D-myo-inositol 3,4,6-trisphosphate + ATP = 1D-myo-inositol 1,3,4,6-tetrakisphosphate + ADP + H(+)</text>
        <dbReference type="Rhea" id="RHEA:70287"/>
        <dbReference type="ChEBI" id="CHEBI:15378"/>
        <dbReference type="ChEBI" id="CHEBI:30616"/>
        <dbReference type="ChEBI" id="CHEBI:57660"/>
        <dbReference type="ChEBI" id="CHEBI:189099"/>
        <dbReference type="ChEBI" id="CHEBI:456216"/>
    </reaction>
    <physiologicalReaction direction="left-to-right" evidence="12">
        <dbReference type="Rhea" id="RHEA:70288"/>
    </physiologicalReaction>
</comment>
<dbReference type="EMBL" id="JBCNJP010000027">
    <property type="protein sequence ID" value="KAK9051356.1"/>
    <property type="molecule type" value="Genomic_DNA"/>
</dbReference>
<keyword evidence="6 13" id="KW-0418">Kinase</keyword>
<dbReference type="GO" id="GO:0005524">
    <property type="term" value="F:ATP binding"/>
    <property type="evidence" value="ECO:0007669"/>
    <property type="project" value="UniProtKB-UniRule"/>
</dbReference>
<dbReference type="GO" id="GO:0047325">
    <property type="term" value="F:inositol-3,4,5,6-tetrakisphosphate 1-kinase activity"/>
    <property type="evidence" value="ECO:0007669"/>
    <property type="project" value="UniProtKB-EC"/>
</dbReference>
<proteinExistence type="inferred from homology"/>
<dbReference type="InterPro" id="IPR008656">
    <property type="entry name" value="Inositol_tetrakis-P_1-kinase"/>
</dbReference>
<name>A0AAP0C737_9ASTR</name>
<feature type="binding site" evidence="14">
    <location>
        <position position="153"/>
    </location>
    <ligand>
        <name>1D-myo-inositol 1,3,4-trisphosphate</name>
        <dbReference type="ChEBI" id="CHEBI:58414"/>
    </ligand>
</feature>
<keyword evidence="18" id="KW-1185">Reference proteome</keyword>
<comment type="cofactor">
    <cofactor evidence="13 15">
        <name>Mg(2+)</name>
        <dbReference type="ChEBI" id="CHEBI:18420"/>
    </cofactor>
    <text evidence="13 15">Binds 2 magnesium ions per subunit.</text>
</comment>
<keyword evidence="4 13" id="KW-0479">Metal-binding</keyword>
<dbReference type="GO" id="GO:0000287">
    <property type="term" value="F:magnesium ion binding"/>
    <property type="evidence" value="ECO:0007669"/>
    <property type="project" value="InterPro"/>
</dbReference>
<evidence type="ECO:0000256" key="10">
    <source>
        <dbReference type="ARBA" id="ARBA00051312"/>
    </source>
</evidence>
<protein>
    <recommendedName>
        <fullName evidence="13">Inositol-tetrakisphosphate 1-kinase</fullName>
        <ecNumber evidence="13">2.7.1.134</ecNumber>
    </recommendedName>
</protein>
<evidence type="ECO:0000256" key="3">
    <source>
        <dbReference type="ARBA" id="ARBA00022679"/>
    </source>
</evidence>
<dbReference type="InterPro" id="IPR040464">
    <property type="entry name" value="InsP(3)kin_ATP-grasp"/>
</dbReference>
<feature type="binding site" evidence="15">
    <location>
        <position position="285"/>
    </location>
    <ligand>
        <name>Mg(2+)</name>
        <dbReference type="ChEBI" id="CHEBI:18420"/>
        <label>1</label>
    </ligand>
</feature>
<evidence type="ECO:0000256" key="13">
    <source>
        <dbReference type="PIRNR" id="PIRNR038186"/>
    </source>
</evidence>
<evidence type="ECO:0000256" key="15">
    <source>
        <dbReference type="PIRSR" id="PIRSR038186-2"/>
    </source>
</evidence>
<feature type="binding site" evidence="14">
    <location>
        <position position="203"/>
    </location>
    <ligand>
        <name>ATP</name>
        <dbReference type="ChEBI" id="CHEBI:30616"/>
    </ligand>
</feature>
<dbReference type="InterPro" id="IPR011761">
    <property type="entry name" value="ATP-grasp"/>
</dbReference>
<dbReference type="GO" id="GO:0032957">
    <property type="term" value="P:inositol trisphosphate metabolic process"/>
    <property type="evidence" value="ECO:0007669"/>
    <property type="project" value="InterPro"/>
</dbReference>
<evidence type="ECO:0000256" key="9">
    <source>
        <dbReference type="ARBA" id="ARBA00033645"/>
    </source>
</evidence>
<evidence type="ECO:0000256" key="7">
    <source>
        <dbReference type="ARBA" id="ARBA00022840"/>
    </source>
</evidence>
<feature type="binding site" evidence="14">
    <location>
        <position position="62"/>
    </location>
    <ligand>
        <name>1D-myo-inositol 1,3,4-trisphosphate</name>
        <dbReference type="ChEBI" id="CHEBI:58414"/>
    </ligand>
</feature>
<reference evidence="17 18" key="1">
    <citation type="submission" date="2024-04" db="EMBL/GenBank/DDBJ databases">
        <title>The reference genome of an endangered Asteraceae, Deinandra increscens subsp. villosa, native to the Central Coast of California.</title>
        <authorList>
            <person name="Guilliams M."/>
            <person name="Hasenstab-Lehman K."/>
            <person name="Meyer R."/>
            <person name="Mcevoy S."/>
        </authorList>
    </citation>
    <scope>NUCLEOTIDE SEQUENCE [LARGE SCALE GENOMIC DNA]</scope>
    <source>
        <tissue evidence="17">Leaf</tissue>
    </source>
</reference>
<dbReference type="EC" id="2.7.1.134" evidence="13"/>
<gene>
    <name evidence="17" type="ORF">SSX86_027983</name>
</gene>
<organism evidence="17 18">
    <name type="scientific">Deinandra increscens subsp. villosa</name>
    <dbReference type="NCBI Taxonomy" id="3103831"/>
    <lineage>
        <taxon>Eukaryota</taxon>
        <taxon>Viridiplantae</taxon>
        <taxon>Streptophyta</taxon>
        <taxon>Embryophyta</taxon>
        <taxon>Tracheophyta</taxon>
        <taxon>Spermatophyta</taxon>
        <taxon>Magnoliopsida</taxon>
        <taxon>eudicotyledons</taxon>
        <taxon>Gunneridae</taxon>
        <taxon>Pentapetalae</taxon>
        <taxon>asterids</taxon>
        <taxon>campanulids</taxon>
        <taxon>Asterales</taxon>
        <taxon>Asteraceae</taxon>
        <taxon>Asteroideae</taxon>
        <taxon>Heliantheae alliance</taxon>
        <taxon>Madieae</taxon>
        <taxon>Madiinae</taxon>
        <taxon>Deinandra</taxon>
    </lineage>
</organism>
<dbReference type="GO" id="GO:0052725">
    <property type="term" value="F:inositol-1,3,4-trisphosphate 6-kinase activity"/>
    <property type="evidence" value="ECO:0007669"/>
    <property type="project" value="InterPro"/>
</dbReference>
<comment type="catalytic activity">
    <reaction evidence="10">
        <text>1D-myo-inositol 1,3,4-trisphosphate + ATP = 1D-myo-inositol 1,3,4,5-tetrakisphosphate + ADP + H(+)</text>
        <dbReference type="Rhea" id="RHEA:13253"/>
        <dbReference type="ChEBI" id="CHEBI:15378"/>
        <dbReference type="ChEBI" id="CHEBI:30616"/>
        <dbReference type="ChEBI" id="CHEBI:57895"/>
        <dbReference type="ChEBI" id="CHEBI:58414"/>
        <dbReference type="ChEBI" id="CHEBI:456216"/>
        <dbReference type="EC" id="2.7.1.159"/>
    </reaction>
    <physiologicalReaction direction="left-to-right" evidence="10">
        <dbReference type="Rhea" id="RHEA:13254"/>
    </physiologicalReaction>
</comment>
<comment type="catalytic activity">
    <reaction evidence="9">
        <text>1D-myo-inositol 3,4,5,6-tetrakisphosphate + ATP = 1D-myo-inositol 1,3,4,5,6-pentakisphosphate + ADP + H(+)</text>
        <dbReference type="Rhea" id="RHEA:12452"/>
        <dbReference type="ChEBI" id="CHEBI:15378"/>
        <dbReference type="ChEBI" id="CHEBI:30616"/>
        <dbReference type="ChEBI" id="CHEBI:57539"/>
        <dbReference type="ChEBI" id="CHEBI:57733"/>
        <dbReference type="ChEBI" id="CHEBI:456216"/>
        <dbReference type="EC" id="2.7.1.134"/>
    </reaction>
    <physiologicalReaction direction="left-to-right" evidence="9">
        <dbReference type="Rhea" id="RHEA:12453"/>
    </physiologicalReaction>
    <physiologicalReaction direction="right-to-left" evidence="9">
        <dbReference type="Rhea" id="RHEA:12454"/>
    </physiologicalReaction>
</comment>
<dbReference type="GO" id="GO:0052835">
    <property type="term" value="F:inositol-3,4,6-trisphosphate 1-kinase activity"/>
    <property type="evidence" value="ECO:0007669"/>
    <property type="project" value="UniProtKB-ARBA"/>
</dbReference>
<keyword evidence="8 13" id="KW-0460">Magnesium</keyword>
<feature type="binding site" evidence="14">
    <location>
        <position position="21"/>
    </location>
    <ligand>
        <name>1D-myo-inositol 1,3,4-trisphosphate</name>
        <dbReference type="ChEBI" id="CHEBI:58414"/>
    </ligand>
</feature>
<feature type="binding site" evidence="14">
    <location>
        <begin position="177"/>
        <end position="188"/>
    </location>
    <ligand>
        <name>ATP</name>
        <dbReference type="ChEBI" id="CHEBI:30616"/>
    </ligand>
</feature>
<feature type="binding site" evidence="14">
    <location>
        <position position="287"/>
    </location>
    <ligand>
        <name>1D-myo-inositol 1,3,4-trisphosphate</name>
        <dbReference type="ChEBI" id="CHEBI:58414"/>
    </ligand>
</feature>